<dbReference type="Pfam" id="PF13966">
    <property type="entry name" value="zf-RVT"/>
    <property type="match status" value="1"/>
</dbReference>
<dbReference type="SUPFAM" id="SSF56219">
    <property type="entry name" value="DNase I-like"/>
    <property type="match status" value="1"/>
</dbReference>
<dbReference type="InterPro" id="IPR002156">
    <property type="entry name" value="RNaseH_domain"/>
</dbReference>
<dbReference type="PANTHER" id="PTHR33710:SF62">
    <property type="entry name" value="DUF4283 DOMAIN PROTEIN"/>
    <property type="match status" value="1"/>
</dbReference>
<dbReference type="Pfam" id="PF13456">
    <property type="entry name" value="RVT_3"/>
    <property type="match status" value="1"/>
</dbReference>
<dbReference type="PANTHER" id="PTHR33710">
    <property type="entry name" value="BNAC02G09200D PROTEIN"/>
    <property type="match status" value="1"/>
</dbReference>
<feature type="domain" description="CCHC-type" evidence="3">
    <location>
        <begin position="120"/>
        <end position="134"/>
    </location>
</feature>
<keyword evidence="1" id="KW-0862">Zinc</keyword>
<proteinExistence type="predicted"/>
<dbReference type="InterPro" id="IPR036691">
    <property type="entry name" value="Endo/exonu/phosph_ase_sf"/>
</dbReference>
<dbReference type="GO" id="GO:0008270">
    <property type="term" value="F:zinc ion binding"/>
    <property type="evidence" value="ECO:0007669"/>
    <property type="project" value="UniProtKB-KW"/>
</dbReference>
<feature type="region of interest" description="Disordered" evidence="2">
    <location>
        <begin position="287"/>
        <end position="312"/>
    </location>
</feature>
<dbReference type="PROSITE" id="PS50158">
    <property type="entry name" value="ZF_CCHC"/>
    <property type="match status" value="1"/>
</dbReference>
<evidence type="ECO:0000256" key="2">
    <source>
        <dbReference type="SAM" id="MobiDB-lite"/>
    </source>
</evidence>
<dbReference type="InterPro" id="IPR001878">
    <property type="entry name" value="Znf_CCHC"/>
</dbReference>
<gene>
    <name evidence="4" type="ORF">FSB_LOCUS18959</name>
</gene>
<evidence type="ECO:0000259" key="3">
    <source>
        <dbReference type="PROSITE" id="PS50158"/>
    </source>
</evidence>
<protein>
    <recommendedName>
        <fullName evidence="3">CCHC-type domain-containing protein</fullName>
    </recommendedName>
</protein>
<dbReference type="Pfam" id="PF14392">
    <property type="entry name" value="zf-CCHC_4"/>
    <property type="match status" value="1"/>
</dbReference>
<reference evidence="4" key="1">
    <citation type="submission" date="2018-02" db="EMBL/GenBank/DDBJ databases">
        <authorList>
            <person name="Cohen D.B."/>
            <person name="Kent A.D."/>
        </authorList>
    </citation>
    <scope>NUCLEOTIDE SEQUENCE</scope>
</reference>
<keyword evidence="1" id="KW-0479">Metal-binding</keyword>
<organism evidence="4">
    <name type="scientific">Fagus sylvatica</name>
    <name type="common">Beechnut</name>
    <dbReference type="NCBI Taxonomy" id="28930"/>
    <lineage>
        <taxon>Eukaryota</taxon>
        <taxon>Viridiplantae</taxon>
        <taxon>Streptophyta</taxon>
        <taxon>Embryophyta</taxon>
        <taxon>Tracheophyta</taxon>
        <taxon>Spermatophyta</taxon>
        <taxon>Magnoliopsida</taxon>
        <taxon>eudicotyledons</taxon>
        <taxon>Gunneridae</taxon>
        <taxon>Pentapetalae</taxon>
        <taxon>rosids</taxon>
        <taxon>fabids</taxon>
        <taxon>Fagales</taxon>
        <taxon>Fagaceae</taxon>
        <taxon>Fagus</taxon>
    </lineage>
</organism>
<dbReference type="GO" id="GO:0003676">
    <property type="term" value="F:nucleic acid binding"/>
    <property type="evidence" value="ECO:0007669"/>
    <property type="project" value="InterPro"/>
</dbReference>
<evidence type="ECO:0000313" key="4">
    <source>
        <dbReference type="EMBL" id="SPC91077.1"/>
    </source>
</evidence>
<sequence>MAEELVEEWRKFSLTEAEAPGLMVEDDAMGDSKHLGSHCLLGKMLTDRLFNKKTGERVGNAIGLVKEVDVPESGVGWGPWLWVRIKLDITKPFPRGRLITFKSLGQMWVDFKYERMPWICLHCGRLGHLERDCRARLRDSATRDGESKKYGPWLRAAEISQRHRRVMGGERGLHPPSVVQPREAIRRRVASRISRDVEHKGIDEAKEDLVANSVHVQGITGQLASNVVQKEFLHATDNVAMGKVGAMQKDKFVEIKDKCYTFVGCPSVLNLSPRKGTSHEKVVKPDIAPQNKKGEVADSHVKSGGPSGEPSVEKKKVWKRLARAKGKSPTIGIEGPKRDGEVIGTSPALMRLLSWNCRGLGNPCTVRELLLLLKEKDPSVLFLSETRLDSIGGGLAMLWNERVDLKLNTYSRNHIDVLVVEKGSGIEYCLTGFYGNAETSKRKESWALLKHLSQQSAVPWGHQFTWRNKRVDYDFVIARLDRVMASASWISSFDGAEVSHLAFQNLDHCPLLLTIPDTVTPSKRKRVFRFEAWWAKDEQCKGVIEEAWGMSMMEGSPMFKVVEKLKGCRASLIGWSREKFGSLATTIRDRRVLLQNLIDMSSTGHSNRIMEVQDELNSLLENEETYWSQRSRVSWMKDGDKNTKFFHAHCNQRRNTNLIRGLRDDNGVWQTEDSKMADLAVEYFQTLFTSSDPGVECINSCLAGLEAVITDDMIFSLMFFNTANGFSFSNPQIWVAISPCLISTRCIWRCMTDGALKGASDTVILEGLSFLLKKAEMERRILGVVASRGGPRLTHLFFADDSLLFCQATLANCESIRSILHQYEPASGQQLNRAKTSIFFTKNTSQDLKLKIQEMFQVPEIKSHEKYLGLPTFVGRSKGVSFGDFMEANIGHRPSYAWRSITSARLVLRSGLRWHIGDGRSVRILKDPWLPLSSLFGSHLAAGLLDPNEKVSMLISDEGQCWNRELIYGLFSNWESDVICSIPLPPRKKPDRLFWNVLVGSEPNNYCWAVVSWRGQVKRRSTAPNATQNGLFTVKSAYYLQLRCRAAERDGEPSTVGKDGKFWKYLWALSLPPKVKSFLWRACIGILPTNALLWQRHMNKDGICPCCGQGVESTSHVLWSCSVANDVWLESRIKVHKWDRWCDSFFDLMLYARERLTIEEVEFFSCIAYFIWGQRNKVIHEGIVANPVVVVQRASKLLKDYRDTHVIRDTLDQVDGSVLAERVGQDHVWMPPGEGFVKVNWDVACNSQSHSWHMGVLIRDHGGQAMGAMCGPVMSLPRGVHPKIGACIQALSFALDMGFTAMVFEGPSVPFLHNLFARPVATTIEDMWLEEVQNLVQRCGHFIVSLGSRTSNLAVRELVHRGFSNTCSRVWVEEAPVEIRSVL</sequence>
<dbReference type="EMBL" id="OIVN01001202">
    <property type="protein sequence ID" value="SPC91077.1"/>
    <property type="molecule type" value="Genomic_DNA"/>
</dbReference>
<accession>A0A2N9FJU7</accession>
<evidence type="ECO:0000256" key="1">
    <source>
        <dbReference type="PROSITE-ProRule" id="PRU00047"/>
    </source>
</evidence>
<keyword evidence="1" id="KW-0863">Zinc-finger</keyword>
<dbReference type="GO" id="GO:0004523">
    <property type="term" value="F:RNA-DNA hybrid ribonuclease activity"/>
    <property type="evidence" value="ECO:0007669"/>
    <property type="project" value="InterPro"/>
</dbReference>
<dbReference type="InterPro" id="IPR026960">
    <property type="entry name" value="RVT-Znf"/>
</dbReference>
<name>A0A2N9FJU7_FAGSY</name>
<dbReference type="InterPro" id="IPR025836">
    <property type="entry name" value="Zn_knuckle_CX2CX4HX4C"/>
</dbReference>
<dbReference type="Gene3D" id="3.60.10.10">
    <property type="entry name" value="Endonuclease/exonuclease/phosphatase"/>
    <property type="match status" value="1"/>
</dbReference>
<feature type="compositionally biased region" description="Basic and acidic residues" evidence="2">
    <location>
        <begin position="292"/>
        <end position="301"/>
    </location>
</feature>